<dbReference type="Proteomes" id="UP000885931">
    <property type="component" value="Unassembled WGS sequence"/>
</dbReference>
<evidence type="ECO:0000313" key="2">
    <source>
        <dbReference type="EMBL" id="HDM89787.1"/>
    </source>
</evidence>
<organism evidence="2">
    <name type="scientific">candidate division WOR-3 bacterium</name>
    <dbReference type="NCBI Taxonomy" id="2052148"/>
    <lineage>
        <taxon>Bacteria</taxon>
        <taxon>Bacteria division WOR-3</taxon>
    </lineage>
</organism>
<name>A0A7C0XAH4_UNCW3</name>
<reference evidence="2" key="1">
    <citation type="journal article" date="2020" name="mSystems">
        <title>Genome- and Community-Level Interaction Insights into Carbon Utilization and Element Cycling Functions of Hydrothermarchaeota in Hydrothermal Sediment.</title>
        <authorList>
            <person name="Zhou Z."/>
            <person name="Liu Y."/>
            <person name="Xu W."/>
            <person name="Pan J."/>
            <person name="Luo Z.H."/>
            <person name="Li M."/>
        </authorList>
    </citation>
    <scope>NUCLEOTIDE SEQUENCE [LARGE SCALE GENOMIC DNA]</scope>
    <source>
        <strain evidence="2">HyVt-237</strain>
    </source>
</reference>
<feature type="chain" id="PRO_5027653378" description="T9SS type A sorting domain-containing protein" evidence="1">
    <location>
        <begin position="21"/>
        <end position="347"/>
    </location>
</feature>
<feature type="signal peptide" evidence="1">
    <location>
        <begin position="1"/>
        <end position="20"/>
    </location>
</feature>
<dbReference type="InterPro" id="IPR013784">
    <property type="entry name" value="Carb-bd-like_fold"/>
</dbReference>
<evidence type="ECO:0008006" key="3">
    <source>
        <dbReference type="Google" id="ProtNLM"/>
    </source>
</evidence>
<accession>A0A7C0XAH4</accession>
<sequence length="347" mass="38442">MRSCLFVVVLSICGALSANPYVITFVNEIKPGPGSSEWIELHAEPDIYLGDVGGWTIVTHEGTAVIDQGNIVDTFYLVVGTWNTSGVFSLGDDADTLKLYNDDGSLVDWIIWGNVDWNNWGFYSPTKFTTPPTGASASRLNIMGPSCMPMWEDQYISWYFDLTPTPGTPNDDYGNIFGIVLGPGNACLENIRVTASGEMGHQSCLSCGEGMNSGDYWLFGLGEGMYLLSAYHPEYGAYQESVYVQAGETVHRNIVFGYNRVGERVSRRKPPLELKIVRDGVVLNLHKDRPLEIELIEPTGRVLSEIHRGILSRGVHFFAFPKIRKGVYLLRVSDEGGTIRTEKILIP</sequence>
<gene>
    <name evidence="2" type="ORF">ENG67_01080</name>
</gene>
<evidence type="ECO:0000256" key="1">
    <source>
        <dbReference type="SAM" id="SignalP"/>
    </source>
</evidence>
<proteinExistence type="predicted"/>
<keyword evidence="1" id="KW-0732">Signal</keyword>
<dbReference type="EMBL" id="DRBW01000041">
    <property type="protein sequence ID" value="HDM89787.1"/>
    <property type="molecule type" value="Genomic_DNA"/>
</dbReference>
<dbReference type="AlphaFoldDB" id="A0A7C0XAH4"/>
<dbReference type="SUPFAM" id="SSF49452">
    <property type="entry name" value="Starch-binding domain-like"/>
    <property type="match status" value="1"/>
</dbReference>
<comment type="caution">
    <text evidence="2">The sequence shown here is derived from an EMBL/GenBank/DDBJ whole genome shotgun (WGS) entry which is preliminary data.</text>
</comment>
<protein>
    <recommendedName>
        <fullName evidence="3">T9SS type A sorting domain-containing protein</fullName>
    </recommendedName>
</protein>
<dbReference type="GO" id="GO:0030246">
    <property type="term" value="F:carbohydrate binding"/>
    <property type="evidence" value="ECO:0007669"/>
    <property type="project" value="InterPro"/>
</dbReference>